<proteinExistence type="predicted"/>
<dbReference type="InParanoid" id="A0A251USJ8"/>
<dbReference type="AlphaFoldDB" id="A0A251USJ8"/>
<gene>
    <name evidence="1" type="ORF">HannXRQ_Chr05g0146051</name>
</gene>
<protein>
    <submittedName>
        <fullName evidence="1">Uncharacterized protein</fullName>
    </submittedName>
</protein>
<name>A0A251USJ8_HELAN</name>
<dbReference type="Proteomes" id="UP000215914">
    <property type="component" value="Chromosome 5"/>
</dbReference>
<evidence type="ECO:0000313" key="2">
    <source>
        <dbReference type="Proteomes" id="UP000215914"/>
    </source>
</evidence>
<accession>A0A251USJ8</accession>
<keyword evidence="2" id="KW-1185">Reference proteome</keyword>
<organism evidence="1 2">
    <name type="scientific">Helianthus annuus</name>
    <name type="common">Common sunflower</name>
    <dbReference type="NCBI Taxonomy" id="4232"/>
    <lineage>
        <taxon>Eukaryota</taxon>
        <taxon>Viridiplantae</taxon>
        <taxon>Streptophyta</taxon>
        <taxon>Embryophyta</taxon>
        <taxon>Tracheophyta</taxon>
        <taxon>Spermatophyta</taxon>
        <taxon>Magnoliopsida</taxon>
        <taxon>eudicotyledons</taxon>
        <taxon>Gunneridae</taxon>
        <taxon>Pentapetalae</taxon>
        <taxon>asterids</taxon>
        <taxon>campanulids</taxon>
        <taxon>Asterales</taxon>
        <taxon>Asteraceae</taxon>
        <taxon>Asteroideae</taxon>
        <taxon>Heliantheae alliance</taxon>
        <taxon>Heliantheae</taxon>
        <taxon>Helianthus</taxon>
    </lineage>
</organism>
<reference evidence="2" key="1">
    <citation type="journal article" date="2017" name="Nature">
        <title>The sunflower genome provides insights into oil metabolism, flowering and Asterid evolution.</title>
        <authorList>
            <person name="Badouin H."/>
            <person name="Gouzy J."/>
            <person name="Grassa C.J."/>
            <person name="Murat F."/>
            <person name="Staton S.E."/>
            <person name="Cottret L."/>
            <person name="Lelandais-Briere C."/>
            <person name="Owens G.L."/>
            <person name="Carrere S."/>
            <person name="Mayjonade B."/>
            <person name="Legrand L."/>
            <person name="Gill N."/>
            <person name="Kane N.C."/>
            <person name="Bowers J.E."/>
            <person name="Hubner S."/>
            <person name="Bellec A."/>
            <person name="Berard A."/>
            <person name="Berges H."/>
            <person name="Blanchet N."/>
            <person name="Boniface M.C."/>
            <person name="Brunel D."/>
            <person name="Catrice O."/>
            <person name="Chaidir N."/>
            <person name="Claudel C."/>
            <person name="Donnadieu C."/>
            <person name="Faraut T."/>
            <person name="Fievet G."/>
            <person name="Helmstetter N."/>
            <person name="King M."/>
            <person name="Knapp S.J."/>
            <person name="Lai Z."/>
            <person name="Le Paslier M.C."/>
            <person name="Lippi Y."/>
            <person name="Lorenzon L."/>
            <person name="Mandel J.R."/>
            <person name="Marage G."/>
            <person name="Marchand G."/>
            <person name="Marquand E."/>
            <person name="Bret-Mestries E."/>
            <person name="Morien E."/>
            <person name="Nambeesan S."/>
            <person name="Nguyen T."/>
            <person name="Pegot-Espagnet P."/>
            <person name="Pouilly N."/>
            <person name="Raftis F."/>
            <person name="Sallet E."/>
            <person name="Schiex T."/>
            <person name="Thomas J."/>
            <person name="Vandecasteele C."/>
            <person name="Vares D."/>
            <person name="Vear F."/>
            <person name="Vautrin S."/>
            <person name="Crespi M."/>
            <person name="Mangin B."/>
            <person name="Burke J.M."/>
            <person name="Salse J."/>
            <person name="Munos S."/>
            <person name="Vincourt P."/>
            <person name="Rieseberg L.H."/>
            <person name="Langlade N.B."/>
        </authorList>
    </citation>
    <scope>NUCLEOTIDE SEQUENCE [LARGE SCALE GENOMIC DNA]</scope>
    <source>
        <strain evidence="2">cv. SF193</strain>
    </source>
</reference>
<sequence>MNGFSYFSRETLGWHTLVEIYDYCYPLIKVLRGTWGKVRREKTKWLDLEIRSINKLLFKF</sequence>
<dbReference type="EMBL" id="CM007894">
    <property type="protein sequence ID" value="OTG25291.1"/>
    <property type="molecule type" value="Genomic_DNA"/>
</dbReference>
<evidence type="ECO:0000313" key="1">
    <source>
        <dbReference type="EMBL" id="OTG25291.1"/>
    </source>
</evidence>